<sequence>NYKKRKSELLARFKDEVCEYKGFVDISRRNEEAEYQRKVQSFSNVRSERFMEEATLLHKEENQRPARNEK</sequence>
<evidence type="ECO:0000313" key="1">
    <source>
        <dbReference type="EMBL" id="KAK1117283.1"/>
    </source>
</evidence>
<accession>A0AA40FEC7</accession>
<name>A0AA40FEC7_9HYME</name>
<dbReference type="AlphaFoldDB" id="A0AA40FEC7"/>
<gene>
    <name evidence="1" type="ORF">K0M31_016833</name>
</gene>
<protein>
    <submittedName>
        <fullName evidence="1">Uncharacterized protein</fullName>
    </submittedName>
</protein>
<organism evidence="1 2">
    <name type="scientific">Melipona bicolor</name>
    <dbReference type="NCBI Taxonomy" id="60889"/>
    <lineage>
        <taxon>Eukaryota</taxon>
        <taxon>Metazoa</taxon>
        <taxon>Ecdysozoa</taxon>
        <taxon>Arthropoda</taxon>
        <taxon>Hexapoda</taxon>
        <taxon>Insecta</taxon>
        <taxon>Pterygota</taxon>
        <taxon>Neoptera</taxon>
        <taxon>Endopterygota</taxon>
        <taxon>Hymenoptera</taxon>
        <taxon>Apocrita</taxon>
        <taxon>Aculeata</taxon>
        <taxon>Apoidea</taxon>
        <taxon>Anthophila</taxon>
        <taxon>Apidae</taxon>
        <taxon>Melipona</taxon>
    </lineage>
</organism>
<proteinExistence type="predicted"/>
<dbReference type="Proteomes" id="UP001177670">
    <property type="component" value="Unassembled WGS sequence"/>
</dbReference>
<feature type="non-terminal residue" evidence="1">
    <location>
        <position position="70"/>
    </location>
</feature>
<keyword evidence="2" id="KW-1185">Reference proteome</keyword>
<reference evidence="1" key="1">
    <citation type="submission" date="2021-10" db="EMBL/GenBank/DDBJ databases">
        <title>Melipona bicolor Genome sequencing and assembly.</title>
        <authorList>
            <person name="Araujo N.S."/>
            <person name="Arias M.C."/>
        </authorList>
    </citation>
    <scope>NUCLEOTIDE SEQUENCE</scope>
    <source>
        <strain evidence="1">USP_2M_L1-L4_2017</strain>
        <tissue evidence="1">Whole body</tissue>
    </source>
</reference>
<comment type="caution">
    <text evidence="1">The sequence shown here is derived from an EMBL/GenBank/DDBJ whole genome shotgun (WGS) entry which is preliminary data.</text>
</comment>
<evidence type="ECO:0000313" key="2">
    <source>
        <dbReference type="Proteomes" id="UP001177670"/>
    </source>
</evidence>
<dbReference type="EMBL" id="JAHYIQ010000053">
    <property type="protein sequence ID" value="KAK1117283.1"/>
    <property type="molecule type" value="Genomic_DNA"/>
</dbReference>
<feature type="non-terminal residue" evidence="1">
    <location>
        <position position="1"/>
    </location>
</feature>